<feature type="transmembrane region" description="Helical" evidence="11">
    <location>
        <begin position="416"/>
        <end position="437"/>
    </location>
</feature>
<dbReference type="InterPro" id="IPR001680">
    <property type="entry name" value="WD40_rpt"/>
</dbReference>
<evidence type="ECO:0000256" key="6">
    <source>
        <dbReference type="ARBA" id="ARBA00022824"/>
    </source>
</evidence>
<dbReference type="STRING" id="74557.A0A1V9ZKN0"/>
<dbReference type="InterPro" id="IPR045260">
    <property type="entry name" value="Sec12-like"/>
</dbReference>
<evidence type="ECO:0000313" key="13">
    <source>
        <dbReference type="Proteomes" id="UP000243217"/>
    </source>
</evidence>
<evidence type="ECO:0000256" key="8">
    <source>
        <dbReference type="ARBA" id="ARBA00022927"/>
    </source>
</evidence>
<evidence type="ECO:0000256" key="5">
    <source>
        <dbReference type="ARBA" id="ARBA00022737"/>
    </source>
</evidence>
<organism evidence="12 13">
    <name type="scientific">Thraustotheca clavata</name>
    <dbReference type="NCBI Taxonomy" id="74557"/>
    <lineage>
        <taxon>Eukaryota</taxon>
        <taxon>Sar</taxon>
        <taxon>Stramenopiles</taxon>
        <taxon>Oomycota</taxon>
        <taxon>Saprolegniomycetes</taxon>
        <taxon>Saprolegniales</taxon>
        <taxon>Achlyaceae</taxon>
        <taxon>Thraustotheca</taxon>
    </lineage>
</organism>
<keyword evidence="6" id="KW-0256">Endoplasmic reticulum</keyword>
<accession>A0A1V9ZKN0</accession>
<keyword evidence="10 11" id="KW-0472">Membrane</keyword>
<comment type="subcellular location">
    <subcellularLocation>
        <location evidence="1">Endoplasmic reticulum membrane</location>
        <topology evidence="1">Single-pass membrane protein</topology>
    </subcellularLocation>
</comment>
<dbReference type="SMART" id="SM00320">
    <property type="entry name" value="WD40"/>
    <property type="match status" value="4"/>
</dbReference>
<dbReference type="SUPFAM" id="SSF50978">
    <property type="entry name" value="WD40 repeat-like"/>
    <property type="match status" value="1"/>
</dbReference>
<dbReference type="GO" id="GO:0003400">
    <property type="term" value="P:regulation of COPII vesicle coating"/>
    <property type="evidence" value="ECO:0007669"/>
    <property type="project" value="TreeGrafter"/>
</dbReference>
<gene>
    <name evidence="12" type="ORF">THRCLA_06699</name>
</gene>
<keyword evidence="2" id="KW-0813">Transport</keyword>
<evidence type="ECO:0000256" key="2">
    <source>
        <dbReference type="ARBA" id="ARBA00022448"/>
    </source>
</evidence>
<keyword evidence="5" id="KW-0677">Repeat</keyword>
<name>A0A1V9ZKN0_9STRA</name>
<evidence type="ECO:0000256" key="4">
    <source>
        <dbReference type="ARBA" id="ARBA00022692"/>
    </source>
</evidence>
<evidence type="ECO:0000256" key="3">
    <source>
        <dbReference type="ARBA" id="ARBA00022574"/>
    </source>
</evidence>
<protein>
    <submittedName>
        <fullName evidence="12">Uncharacterized protein</fullName>
    </submittedName>
</protein>
<comment type="caution">
    <text evidence="12">The sequence shown here is derived from an EMBL/GenBank/DDBJ whole genome shotgun (WGS) entry which is preliminary data.</text>
</comment>
<evidence type="ECO:0000313" key="12">
    <source>
        <dbReference type="EMBL" id="OQR98542.1"/>
    </source>
</evidence>
<dbReference type="InterPro" id="IPR036322">
    <property type="entry name" value="WD40_repeat_dom_sf"/>
</dbReference>
<keyword evidence="13" id="KW-1185">Reference proteome</keyword>
<dbReference type="GO" id="GO:0005789">
    <property type="term" value="C:endoplasmic reticulum membrane"/>
    <property type="evidence" value="ECO:0007669"/>
    <property type="project" value="UniProtKB-SubCell"/>
</dbReference>
<dbReference type="GO" id="GO:0015031">
    <property type="term" value="P:protein transport"/>
    <property type="evidence" value="ECO:0007669"/>
    <property type="project" value="UniProtKB-KW"/>
</dbReference>
<dbReference type="GO" id="GO:0005085">
    <property type="term" value="F:guanyl-nucleotide exchange factor activity"/>
    <property type="evidence" value="ECO:0007669"/>
    <property type="project" value="InterPro"/>
</dbReference>
<proteinExistence type="predicted"/>
<dbReference type="Pfam" id="PF00400">
    <property type="entry name" value="WD40"/>
    <property type="match status" value="1"/>
</dbReference>
<dbReference type="OrthoDB" id="2013972at2759"/>
<feature type="transmembrane region" description="Helical" evidence="11">
    <location>
        <begin position="470"/>
        <end position="490"/>
    </location>
</feature>
<evidence type="ECO:0000256" key="10">
    <source>
        <dbReference type="ARBA" id="ARBA00023136"/>
    </source>
</evidence>
<sequence length="565" mass="60169">MQVSYPILGLGQAQDLVAICGGGGSARTGVKNTVDVYACPTASNGYQLLGSVDTGTELASGLAISPDSTLLAVSINAACWLYGIKYDGAKATSGKGSSTPFEIELLVKIRTDFAANEAGQSSVCFVGNRMMLTGGDDSVVRTWAIDLNANTKNQESSPALAGAPDMTPNIGDVVVGKNMQVTLVAEFKGHTKRIKQIHVDPFSRHLVVSSDEAASCHIWWLHEQQAICFSMSQEKALEESFKQFPKSRPPVPKGMKSAICKHQFRCVRFAPNGQFLITVLSPPRGDAFLIKWVPSTTSQIDSSSWPWTIAAIAVAGNEPVGSCCISNDGQIVATATASGEIQTFSSQNLAKVVRRKQPEEHTFAVTGMAFVPTDNSTAYRMCTAGADKRLLIHTVESTLAASSITLSSLLSTSVRFLISSGFGGVVGAIVFLVGLVYSHASYPSEILLDHPLRGWYDVLAYELQTPDANATLLAISIASIAAIVSLWVCMKTSVVHGLFFNGLALFGLSITSLYIAVEPGMAVNWSLDHVSLSSDLLEYKLAIVSGIACVLVLIAHAFLVLLLRP</sequence>
<dbReference type="GO" id="GO:0006888">
    <property type="term" value="P:endoplasmic reticulum to Golgi vesicle-mediated transport"/>
    <property type="evidence" value="ECO:0007669"/>
    <property type="project" value="TreeGrafter"/>
</dbReference>
<keyword evidence="4 11" id="KW-0812">Transmembrane</keyword>
<evidence type="ECO:0000256" key="7">
    <source>
        <dbReference type="ARBA" id="ARBA00022892"/>
    </source>
</evidence>
<reference evidence="12 13" key="1">
    <citation type="journal article" date="2014" name="Genome Biol. Evol.">
        <title>The secreted proteins of Achlya hypogyna and Thraustotheca clavata identify the ancestral oomycete secretome and reveal gene acquisitions by horizontal gene transfer.</title>
        <authorList>
            <person name="Misner I."/>
            <person name="Blouin N."/>
            <person name="Leonard G."/>
            <person name="Richards T.A."/>
            <person name="Lane C.E."/>
        </authorList>
    </citation>
    <scope>NUCLEOTIDE SEQUENCE [LARGE SCALE GENOMIC DNA]</scope>
    <source>
        <strain evidence="12 13">ATCC 34112</strain>
    </source>
</reference>
<dbReference type="EMBL" id="JNBS01001851">
    <property type="protein sequence ID" value="OQR98542.1"/>
    <property type="molecule type" value="Genomic_DNA"/>
</dbReference>
<dbReference type="InterPro" id="IPR015943">
    <property type="entry name" value="WD40/YVTN_repeat-like_dom_sf"/>
</dbReference>
<keyword evidence="8" id="KW-0653">Protein transport</keyword>
<evidence type="ECO:0000256" key="9">
    <source>
        <dbReference type="ARBA" id="ARBA00022989"/>
    </source>
</evidence>
<evidence type="ECO:0000256" key="11">
    <source>
        <dbReference type="SAM" id="Phobius"/>
    </source>
</evidence>
<feature type="transmembrane region" description="Helical" evidence="11">
    <location>
        <begin position="497"/>
        <end position="517"/>
    </location>
</feature>
<dbReference type="PANTHER" id="PTHR23284">
    <property type="entry name" value="PROLACTIN REGULATORY ELEMENT BINDING PROTEIN"/>
    <property type="match status" value="1"/>
</dbReference>
<dbReference type="Gene3D" id="2.130.10.10">
    <property type="entry name" value="YVTN repeat-like/Quinoprotein amine dehydrogenase"/>
    <property type="match status" value="1"/>
</dbReference>
<keyword evidence="3" id="KW-0853">WD repeat</keyword>
<dbReference type="Proteomes" id="UP000243217">
    <property type="component" value="Unassembled WGS sequence"/>
</dbReference>
<evidence type="ECO:0000256" key="1">
    <source>
        <dbReference type="ARBA" id="ARBA00004389"/>
    </source>
</evidence>
<keyword evidence="7" id="KW-0931">ER-Golgi transport</keyword>
<dbReference type="PANTHER" id="PTHR23284:SF0">
    <property type="entry name" value="PROLACTIN REGULATORY ELEMENT-BINDING PROTEIN"/>
    <property type="match status" value="1"/>
</dbReference>
<keyword evidence="9 11" id="KW-1133">Transmembrane helix</keyword>
<dbReference type="AlphaFoldDB" id="A0A1V9ZKN0"/>
<feature type="transmembrane region" description="Helical" evidence="11">
    <location>
        <begin position="541"/>
        <end position="563"/>
    </location>
</feature>